<name>A0AAD7UYG0_9FUNG</name>
<dbReference type="CDD" id="cd11717">
    <property type="entry name" value="THUMP_THUMPD1_like"/>
    <property type="match status" value="1"/>
</dbReference>
<dbReference type="Pfam" id="PF02926">
    <property type="entry name" value="THUMP"/>
    <property type="match status" value="1"/>
</dbReference>
<dbReference type="PROSITE" id="PS51165">
    <property type="entry name" value="THUMP"/>
    <property type="match status" value="1"/>
</dbReference>
<dbReference type="InterPro" id="IPR040183">
    <property type="entry name" value="THUMPD1-like"/>
</dbReference>
<sequence>MSNKRSNTARSDQRKKRAKSFFCAKERVKAYDKFAIRPNMKGVMVTCTRGKEAAASKEVIDMFEQYAAEMYPEAFNENKGDDDDDDEDDIEAAIQKEVAQLKKGKKRKFINTSTNMDCVLFIETRDPIEPVPFVHHILSDLAKTQRKRTRYVSRLLPVQTTCNANLPAIEQNSKPILAPKFHNDNDDEQPSSKAFAVVARVRNCDKMDRMSVIQTLASVVGPGHHVDLDNPEITIIAEICQDICMLSAVEDFNEFKKYNIESIISAAKKIDKEEKTQDQKQKDD</sequence>
<dbReference type="FunFam" id="3.30.2300.10:FF:000001">
    <property type="entry name" value="THUMP domain-containing protein 1"/>
    <property type="match status" value="1"/>
</dbReference>
<dbReference type="Gene3D" id="3.30.2300.10">
    <property type="entry name" value="THUMP superfamily"/>
    <property type="match status" value="1"/>
</dbReference>
<dbReference type="Proteomes" id="UP001234581">
    <property type="component" value="Unassembled WGS sequence"/>
</dbReference>
<dbReference type="GeneID" id="83216521"/>
<evidence type="ECO:0000259" key="2">
    <source>
        <dbReference type="PROSITE" id="PS51165"/>
    </source>
</evidence>
<dbReference type="PANTHER" id="PTHR13452">
    <property type="entry name" value="THUMP DOMAIN CONTAINING PROTEIN 1-RELATED"/>
    <property type="match status" value="1"/>
</dbReference>
<accession>A0AAD7UYG0</accession>
<dbReference type="EMBL" id="JARTCD010000051">
    <property type="protein sequence ID" value="KAJ8655246.1"/>
    <property type="molecule type" value="Genomic_DNA"/>
</dbReference>
<dbReference type="GO" id="GO:0006400">
    <property type="term" value="P:tRNA modification"/>
    <property type="evidence" value="ECO:0007669"/>
    <property type="project" value="InterPro"/>
</dbReference>
<dbReference type="RefSeq" id="XP_058340159.1">
    <property type="nucleotide sequence ID" value="XM_058489111.1"/>
</dbReference>
<dbReference type="GO" id="GO:0003723">
    <property type="term" value="F:RNA binding"/>
    <property type="evidence" value="ECO:0007669"/>
    <property type="project" value="UniProtKB-UniRule"/>
</dbReference>
<keyword evidence="4" id="KW-1185">Reference proteome</keyword>
<dbReference type="InterPro" id="IPR004114">
    <property type="entry name" value="THUMP_dom"/>
</dbReference>
<organism evidence="3 4">
    <name type="scientific">Lichtheimia ornata</name>
    <dbReference type="NCBI Taxonomy" id="688661"/>
    <lineage>
        <taxon>Eukaryota</taxon>
        <taxon>Fungi</taxon>
        <taxon>Fungi incertae sedis</taxon>
        <taxon>Mucoromycota</taxon>
        <taxon>Mucoromycotina</taxon>
        <taxon>Mucoromycetes</taxon>
        <taxon>Mucorales</taxon>
        <taxon>Lichtheimiaceae</taxon>
        <taxon>Lichtheimia</taxon>
    </lineage>
</organism>
<dbReference type="SMART" id="SM00981">
    <property type="entry name" value="THUMP"/>
    <property type="match status" value="1"/>
</dbReference>
<keyword evidence="1" id="KW-0694">RNA-binding</keyword>
<comment type="caution">
    <text evidence="3">The sequence shown here is derived from an EMBL/GenBank/DDBJ whole genome shotgun (WGS) entry which is preliminary data.</text>
</comment>
<gene>
    <name evidence="3" type="ORF">O0I10_009114</name>
</gene>
<dbReference type="AlphaFoldDB" id="A0AAD7UYG0"/>
<evidence type="ECO:0000313" key="3">
    <source>
        <dbReference type="EMBL" id="KAJ8655246.1"/>
    </source>
</evidence>
<dbReference type="PANTHER" id="PTHR13452:SF10">
    <property type="entry name" value="THUMP DOMAIN-CONTAINING PROTEIN 1"/>
    <property type="match status" value="1"/>
</dbReference>
<protein>
    <recommendedName>
        <fullName evidence="2">THUMP domain-containing protein</fullName>
    </recommendedName>
</protein>
<proteinExistence type="predicted"/>
<feature type="domain" description="THUMP" evidence="2">
    <location>
        <begin position="140"/>
        <end position="250"/>
    </location>
</feature>
<evidence type="ECO:0000256" key="1">
    <source>
        <dbReference type="PROSITE-ProRule" id="PRU00529"/>
    </source>
</evidence>
<evidence type="ECO:0000313" key="4">
    <source>
        <dbReference type="Proteomes" id="UP001234581"/>
    </source>
</evidence>
<reference evidence="3 4" key="1">
    <citation type="submission" date="2023-03" db="EMBL/GenBank/DDBJ databases">
        <title>Genome sequence of Lichtheimia ornata CBS 291.66.</title>
        <authorList>
            <person name="Mohabir J.T."/>
            <person name="Shea T.P."/>
            <person name="Kurbessoian T."/>
            <person name="Berby B."/>
            <person name="Fontaine J."/>
            <person name="Livny J."/>
            <person name="Gnirke A."/>
            <person name="Stajich J.E."/>
            <person name="Cuomo C.A."/>
        </authorList>
    </citation>
    <scope>NUCLEOTIDE SEQUENCE [LARGE SCALE GENOMIC DNA]</scope>
    <source>
        <strain evidence="3">CBS 291.66</strain>
    </source>
</reference>
<dbReference type="SUPFAM" id="SSF143437">
    <property type="entry name" value="THUMP domain-like"/>
    <property type="match status" value="1"/>
</dbReference>